<protein>
    <submittedName>
        <fullName evidence="1">Biliverdin-producing heme oxygenase</fullName>
    </submittedName>
</protein>
<dbReference type="InterPro" id="IPR016053">
    <property type="entry name" value="Haem_Oase-like"/>
</dbReference>
<dbReference type="Gene3D" id="1.20.910.10">
    <property type="entry name" value="Heme oxygenase-like"/>
    <property type="match status" value="1"/>
</dbReference>
<dbReference type="AlphaFoldDB" id="A0A2W5K7X6"/>
<organism evidence="1 2">
    <name type="scientific">Ancylobacter novellus</name>
    <name type="common">Thiobacillus novellus</name>
    <dbReference type="NCBI Taxonomy" id="921"/>
    <lineage>
        <taxon>Bacteria</taxon>
        <taxon>Pseudomonadati</taxon>
        <taxon>Pseudomonadota</taxon>
        <taxon>Alphaproteobacteria</taxon>
        <taxon>Hyphomicrobiales</taxon>
        <taxon>Xanthobacteraceae</taxon>
        <taxon>Ancylobacter</taxon>
    </lineage>
</organism>
<name>A0A2W5K7X6_ANCNO</name>
<proteinExistence type="predicted"/>
<dbReference type="Proteomes" id="UP000249577">
    <property type="component" value="Unassembled WGS sequence"/>
</dbReference>
<dbReference type="Pfam" id="PF01126">
    <property type="entry name" value="Heme_oxygenase"/>
    <property type="match status" value="1"/>
</dbReference>
<gene>
    <name evidence="1" type="ORF">DI565_15080</name>
</gene>
<reference evidence="1 2" key="1">
    <citation type="submission" date="2017-08" db="EMBL/GenBank/DDBJ databases">
        <title>Infants hospitalized years apart are colonized by the same room-sourced microbial strains.</title>
        <authorList>
            <person name="Brooks B."/>
            <person name="Olm M.R."/>
            <person name="Firek B.A."/>
            <person name="Baker R."/>
            <person name="Thomas B.C."/>
            <person name="Morowitz M.J."/>
            <person name="Banfield J.F."/>
        </authorList>
    </citation>
    <scope>NUCLEOTIDE SEQUENCE [LARGE SCALE GENOMIC DNA]</scope>
    <source>
        <strain evidence="1">S2_005_003_R2_43</strain>
    </source>
</reference>
<comment type="caution">
    <text evidence="1">The sequence shown here is derived from an EMBL/GenBank/DDBJ whole genome shotgun (WGS) entry which is preliminary data.</text>
</comment>
<dbReference type="EMBL" id="QFPN01000008">
    <property type="protein sequence ID" value="PZQ12991.1"/>
    <property type="molecule type" value="Genomic_DNA"/>
</dbReference>
<dbReference type="SUPFAM" id="SSF48613">
    <property type="entry name" value="Heme oxygenase-like"/>
    <property type="match status" value="1"/>
</dbReference>
<sequence>MSDTEAVAETQKPTPATRAERLKQATHPLHEALDNRMMGADLFSSRDRYASFLAMQRRFHADIAPLYRSPSLAALIPDLAERAKLAEIDRDLADIGREAPAHDAEPIDPRDAAAALGWLYVAEGSSLGAAFLFKAAQALGLGADHGASHLAPHPEGRGLNWRRFTEALNAVELSPEEDARAEAAAVAAFGRVRAIAEDTLASR</sequence>
<evidence type="ECO:0000313" key="2">
    <source>
        <dbReference type="Proteomes" id="UP000249577"/>
    </source>
</evidence>
<dbReference type="InterPro" id="IPR016084">
    <property type="entry name" value="Haem_Oase-like_multi-hlx"/>
</dbReference>
<dbReference type="GO" id="GO:0006788">
    <property type="term" value="P:heme oxidation"/>
    <property type="evidence" value="ECO:0007669"/>
    <property type="project" value="InterPro"/>
</dbReference>
<dbReference type="CDD" id="cd19166">
    <property type="entry name" value="HemeO-bac"/>
    <property type="match status" value="1"/>
</dbReference>
<accession>A0A2W5K7X6</accession>
<dbReference type="GO" id="GO:0004392">
    <property type="term" value="F:heme oxygenase (decyclizing) activity"/>
    <property type="evidence" value="ECO:0007669"/>
    <property type="project" value="InterPro"/>
</dbReference>
<evidence type="ECO:0000313" key="1">
    <source>
        <dbReference type="EMBL" id="PZQ12991.1"/>
    </source>
</evidence>